<evidence type="ECO:0000259" key="1">
    <source>
        <dbReference type="Pfam" id="PF09346"/>
    </source>
</evidence>
<gene>
    <name evidence="2" type="ORF">AB4Y39_05835</name>
</gene>
<dbReference type="EMBL" id="CP162607">
    <property type="protein sequence ID" value="XDK38184.1"/>
    <property type="molecule type" value="Genomic_DNA"/>
</dbReference>
<dbReference type="Pfam" id="PF09346">
    <property type="entry name" value="SMI1_KNR4"/>
    <property type="match status" value="1"/>
</dbReference>
<dbReference type="AlphaFoldDB" id="A0AB39I0T8"/>
<dbReference type="SUPFAM" id="SSF160631">
    <property type="entry name" value="SMI1/KNR4-like"/>
    <property type="match status" value="1"/>
</dbReference>
<accession>A0AB39I0T8</accession>
<reference evidence="2" key="1">
    <citation type="submission" date="2024-07" db="EMBL/GenBank/DDBJ databases">
        <title>Identification and characteristics of a novel species of coltsfoot's symbiotic bacteria.</title>
        <authorList>
            <person name="Juszczyk A."/>
            <person name="Jasielczuk I."/>
            <person name="Gurgul A."/>
            <person name="Rogala M."/>
            <person name="Kowalczyk A."/>
            <person name="Szmatola T."/>
            <person name="Kosecka-Strojek M."/>
            <person name="Arent Z."/>
            <person name="Latowski D."/>
        </authorList>
    </citation>
    <scope>NUCLEOTIDE SEQUENCE</scope>
    <source>
        <strain evidence="2">Hg7Tf</strain>
    </source>
</reference>
<evidence type="ECO:0000313" key="2">
    <source>
        <dbReference type="EMBL" id="XDK38184.1"/>
    </source>
</evidence>
<feature type="domain" description="Knr4/Smi1-like" evidence="1">
    <location>
        <begin position="117"/>
        <end position="203"/>
    </location>
</feature>
<protein>
    <submittedName>
        <fullName evidence="2">SMI1/KNR4 family protein</fullName>
    </submittedName>
</protein>
<organism evidence="2">
    <name type="scientific">Pseudomonas sp. Hg7Tf</name>
    <dbReference type="NCBI Taxonomy" id="3236988"/>
    <lineage>
        <taxon>Bacteria</taxon>
        <taxon>Pseudomonadati</taxon>
        <taxon>Pseudomonadota</taxon>
        <taxon>Gammaproteobacteria</taxon>
        <taxon>Pseudomonadales</taxon>
        <taxon>Pseudomonadaceae</taxon>
        <taxon>Pseudomonas</taxon>
    </lineage>
</organism>
<dbReference type="InterPro" id="IPR018958">
    <property type="entry name" value="Knr4/Smi1-like_dom"/>
</dbReference>
<dbReference type="RefSeq" id="WP_368491771.1">
    <property type="nucleotide sequence ID" value="NZ_CP162607.1"/>
</dbReference>
<name>A0AB39I0T8_9PSED</name>
<dbReference type="InterPro" id="IPR037883">
    <property type="entry name" value="Knr4/Smi1-like_sf"/>
</dbReference>
<proteinExistence type="predicted"/>
<sequence length="230" mass="25658">MVTLDEVVNDVRSSFVGRDVFFSKNEIPKEVAVPEGWVGFGINLQGDPVFPDAWLDFSSELPWVLSLLKGCLIGTAVLGGREVELLYIFHDTNGFYYYIGGKPLGGVALAEVKLKGFPERLLSFYLNVHNGFTFFPAQSMGPQKIENTTCVADFIDEEDVGFAEQWLTVFSNGGGDYLAVDLTSKSAAEGLIWWHEEPAEPELNVNVFDIMDTWISIFLEDTRLRDDLLA</sequence>